<dbReference type="AlphaFoldDB" id="A0A2A4JM54"/>
<proteinExistence type="predicted"/>
<dbReference type="EMBL" id="NWSH01000998">
    <property type="protein sequence ID" value="PCG73165.1"/>
    <property type="molecule type" value="Genomic_DNA"/>
</dbReference>
<protein>
    <recommendedName>
        <fullName evidence="1">Reverse transcriptase domain-containing protein</fullName>
    </recommendedName>
</protein>
<dbReference type="InterPro" id="IPR036691">
    <property type="entry name" value="Endo/exonu/phosph_ase_sf"/>
</dbReference>
<evidence type="ECO:0000259" key="1">
    <source>
        <dbReference type="PROSITE" id="PS50878"/>
    </source>
</evidence>
<organism evidence="2">
    <name type="scientific">Heliothis virescens</name>
    <name type="common">Tobacco budworm moth</name>
    <dbReference type="NCBI Taxonomy" id="7102"/>
    <lineage>
        <taxon>Eukaryota</taxon>
        <taxon>Metazoa</taxon>
        <taxon>Ecdysozoa</taxon>
        <taxon>Arthropoda</taxon>
        <taxon>Hexapoda</taxon>
        <taxon>Insecta</taxon>
        <taxon>Pterygota</taxon>
        <taxon>Neoptera</taxon>
        <taxon>Endopterygota</taxon>
        <taxon>Lepidoptera</taxon>
        <taxon>Glossata</taxon>
        <taxon>Ditrysia</taxon>
        <taxon>Noctuoidea</taxon>
        <taxon>Noctuidae</taxon>
        <taxon>Heliothinae</taxon>
        <taxon>Heliothis</taxon>
    </lineage>
</organism>
<evidence type="ECO:0000313" key="2">
    <source>
        <dbReference type="EMBL" id="PCG73165.1"/>
    </source>
</evidence>
<dbReference type="GO" id="GO:0003824">
    <property type="term" value="F:catalytic activity"/>
    <property type="evidence" value="ECO:0007669"/>
    <property type="project" value="InterPro"/>
</dbReference>
<dbReference type="Gene3D" id="3.60.10.10">
    <property type="entry name" value="Endonuclease/exonuclease/phosphatase"/>
    <property type="match status" value="1"/>
</dbReference>
<dbReference type="Pfam" id="PF00078">
    <property type="entry name" value="RVT_1"/>
    <property type="match status" value="1"/>
</dbReference>
<sequence>MTPTKCIKFGLLNAGSLGTNQDQFLIAMSNYSVDIMAINETWLRKGEDDRAPSVPGYRLKHIPRPTTIRGGRGGGVAFYLKNGITARIRAHPEHSNVEQLWLNLNVSKNKLLIGTAYRPPWLELHSFLDALTDSISGLAPYDHLILLGDFNVNMLDVDSTKTKELTEFLNYFNVQQLVQTPTHYVGDSSSLIDIVCTDAPTRNVNVYNIGELGHHSFITCETIFKKPKLKPRSVVFRPLKNILEDYFITDLGNIPWATVSDMSNVNDMVQAFNIFVNQLFDLHAPLKSMTFKTRPTPWITDNVRLISKMRDEARARFHKSKLPGHKQYYLQLKHQAITALDSEKKSYFTKSINDHVKDPKLLWRNLKSDVLPDHTQRLLPGHFNNPDEINAAFLDVPGNCHLNVSKQSYFESHRFGDATFSLTTTNAEAVLKIIKSLGSNAQGVDCISLDMISLTLPNTLQAITDIINCSITTSTFPELWRCAIVRPISKNNNPVSTKDLRPISILPCLSKILERVVYSQVVSFLEANKILPDLQSGFRQGRGTATALADVVGNILEARDRGEGTILALLDFSRAFDAINTNLLLSKLAFYGFGHDAVEWFRSYLSDRSQFVELHREDGSRVSSAPLCVSRGVPQGSILGPLLYILYSADITESFIHCKYHMYADDIQLYISFKAEETSVAVQKINEDLQRVVEWSEENSLVLNPLKSKFMVLGSRNQVCTILTAICVDVMGETIERVRLVCNLGLTMDPELRFEAHVNNVLAKLLL</sequence>
<reference evidence="2" key="1">
    <citation type="submission" date="2017-09" db="EMBL/GenBank/DDBJ databases">
        <title>Contemporary evolution of a Lepidopteran species, Heliothis virescens, in response to modern agricultural practices.</title>
        <authorList>
            <person name="Fritz M.L."/>
            <person name="Deyonke A.M."/>
            <person name="Papanicolaou A."/>
            <person name="Micinski S."/>
            <person name="Westbrook J."/>
            <person name="Gould F."/>
        </authorList>
    </citation>
    <scope>NUCLEOTIDE SEQUENCE [LARGE SCALE GENOMIC DNA]</scope>
    <source>
        <strain evidence="2">HvINT-</strain>
        <tissue evidence="2">Whole body</tissue>
    </source>
</reference>
<dbReference type="CDD" id="cd01650">
    <property type="entry name" value="RT_nLTR_like"/>
    <property type="match status" value="1"/>
</dbReference>
<gene>
    <name evidence="2" type="ORF">B5V51_15076</name>
</gene>
<dbReference type="InterPro" id="IPR043502">
    <property type="entry name" value="DNA/RNA_pol_sf"/>
</dbReference>
<comment type="caution">
    <text evidence="2">The sequence shown here is derived from an EMBL/GenBank/DDBJ whole genome shotgun (WGS) entry which is preliminary data.</text>
</comment>
<dbReference type="Pfam" id="PF14529">
    <property type="entry name" value="Exo_endo_phos_2"/>
    <property type="match status" value="1"/>
</dbReference>
<dbReference type="SUPFAM" id="SSF56672">
    <property type="entry name" value="DNA/RNA polymerases"/>
    <property type="match status" value="1"/>
</dbReference>
<dbReference type="STRING" id="7102.A0A2A4JM54"/>
<dbReference type="PROSITE" id="PS50878">
    <property type="entry name" value="RT_POL"/>
    <property type="match status" value="1"/>
</dbReference>
<feature type="domain" description="Reverse transcriptase" evidence="1">
    <location>
        <begin position="469"/>
        <end position="735"/>
    </location>
</feature>
<dbReference type="PANTHER" id="PTHR33332">
    <property type="entry name" value="REVERSE TRANSCRIPTASE DOMAIN-CONTAINING PROTEIN"/>
    <property type="match status" value="1"/>
</dbReference>
<name>A0A2A4JM54_HELVI</name>
<accession>A0A2A4JM54</accession>
<dbReference type="InterPro" id="IPR000477">
    <property type="entry name" value="RT_dom"/>
</dbReference>
<dbReference type="GO" id="GO:0071897">
    <property type="term" value="P:DNA biosynthetic process"/>
    <property type="evidence" value="ECO:0007669"/>
    <property type="project" value="UniProtKB-ARBA"/>
</dbReference>
<dbReference type="InterPro" id="IPR005135">
    <property type="entry name" value="Endo/exonuclease/phosphatase"/>
</dbReference>
<dbReference type="SUPFAM" id="SSF56219">
    <property type="entry name" value="DNase I-like"/>
    <property type="match status" value="1"/>
</dbReference>